<dbReference type="Proteomes" id="UP001595974">
    <property type="component" value="Unassembled WGS sequence"/>
</dbReference>
<feature type="domain" description="PilZ" evidence="1">
    <location>
        <begin position="49"/>
        <end position="119"/>
    </location>
</feature>
<protein>
    <submittedName>
        <fullName evidence="2">PilZ domain-containing protein</fullName>
    </submittedName>
</protein>
<evidence type="ECO:0000313" key="3">
    <source>
        <dbReference type="Proteomes" id="UP001595974"/>
    </source>
</evidence>
<accession>A0ABW1ASK9</accession>
<dbReference type="RefSeq" id="WP_096450060.1">
    <property type="nucleotide sequence ID" value="NZ_JBHSOG010000049.1"/>
</dbReference>
<evidence type="ECO:0000259" key="1">
    <source>
        <dbReference type="Pfam" id="PF07238"/>
    </source>
</evidence>
<sequence>MSDESIGGDGATAAVEVGNADRRVRQRFVARRHGRPCFWVLADSGRLALNDLSLEGFSAPFPQPPHGEFEVVLQREGVPDEIRGRATVVNQVPGPAGAAVGCRFSRLSAEDAERLQEWLVAHVIMSATVRITEKDALAIVQGRSLV</sequence>
<name>A0ABW1ASK9_9RHOO</name>
<reference evidence="3" key="1">
    <citation type="journal article" date="2019" name="Int. J. Syst. Evol. Microbiol.">
        <title>The Global Catalogue of Microorganisms (GCM) 10K type strain sequencing project: providing services to taxonomists for standard genome sequencing and annotation.</title>
        <authorList>
            <consortium name="The Broad Institute Genomics Platform"/>
            <consortium name="The Broad Institute Genome Sequencing Center for Infectious Disease"/>
            <person name="Wu L."/>
            <person name="Ma J."/>
        </authorList>
    </citation>
    <scope>NUCLEOTIDE SEQUENCE [LARGE SCALE GENOMIC DNA]</scope>
    <source>
        <strain evidence="3">SHR3</strain>
    </source>
</reference>
<keyword evidence="3" id="KW-1185">Reference proteome</keyword>
<dbReference type="Pfam" id="PF07238">
    <property type="entry name" value="PilZ"/>
    <property type="match status" value="1"/>
</dbReference>
<evidence type="ECO:0000313" key="2">
    <source>
        <dbReference type="EMBL" id="MFC5770270.1"/>
    </source>
</evidence>
<gene>
    <name evidence="2" type="ORF">ACFPTN_12880</name>
</gene>
<dbReference type="EMBL" id="JBHSOG010000049">
    <property type="protein sequence ID" value="MFC5770270.1"/>
    <property type="molecule type" value="Genomic_DNA"/>
</dbReference>
<comment type="caution">
    <text evidence="2">The sequence shown here is derived from an EMBL/GenBank/DDBJ whole genome shotgun (WGS) entry which is preliminary data.</text>
</comment>
<dbReference type="InterPro" id="IPR009875">
    <property type="entry name" value="PilZ_domain"/>
</dbReference>
<organism evidence="2 3">
    <name type="scientific">Thauera sinica</name>
    <dbReference type="NCBI Taxonomy" id="2665146"/>
    <lineage>
        <taxon>Bacteria</taxon>
        <taxon>Pseudomonadati</taxon>
        <taxon>Pseudomonadota</taxon>
        <taxon>Betaproteobacteria</taxon>
        <taxon>Rhodocyclales</taxon>
        <taxon>Zoogloeaceae</taxon>
        <taxon>Thauera</taxon>
    </lineage>
</organism>
<proteinExistence type="predicted"/>